<dbReference type="EMBL" id="JBHTON010000020">
    <property type="protein sequence ID" value="MFD1485104.1"/>
    <property type="molecule type" value="Genomic_DNA"/>
</dbReference>
<keyword evidence="7 14" id="KW-0808">Transferase</keyword>
<sequence>MSILETIASPADLRQHSMAELTTLAAEIRTALLTKLSATGGHVGPNLGDVELTIAWHYVFDSPHDKIIWDVSHQSYTHKLLTGRKQAFLDPKHYHDVTGFTEPRESPHDFFTIGHTSTSIGLASGLALARDAAGTHDHITAVIGDGALSGGLAYEALNNAAVLNHQLLIVVNDNQWSIAENHGGLYQNLKLLRDTFGQAANNGFKALGLDYTYEANGNDVAAMIAAFQAAKACDHPLVLHVNTQKGRGFAPALANEEAFHWHAPFHLSDGSALHPATGENYPDIILAALERQLQTGKPIYTINAAIPGGFHLKDWQAAHPDRYIDVGIAEQMSITLAAGMVKGGLRPVVFEAATFLQRAYDQLSHDLGINALPVVVLVRGGQITGGDPTHQADLDAGMLSNIPNLTYLAPTGKEELIAMLDWALAQPHGPIAIRIPAGPVTSAPLAADWSATHQHVIHHGQQVALMAVGSLLPLAQQVAAGLLAHHIDATLIDPRSLNTLDTAGLEQLRSAHHLVVTFEENSLDGGFGQKVAAYFGPSNMAVLTLGAKREFNHELTRQALLQADQLTPETATQAILAALSQL</sequence>
<dbReference type="InterPro" id="IPR033248">
    <property type="entry name" value="Transketolase_C"/>
</dbReference>
<proteinExistence type="inferred from homology"/>
<evidence type="ECO:0000259" key="13">
    <source>
        <dbReference type="SMART" id="SM00861"/>
    </source>
</evidence>
<organism evidence="14 15">
    <name type="scientific">Lacticaseibacillus baoqingensis</name>
    <dbReference type="NCBI Taxonomy" id="2486013"/>
    <lineage>
        <taxon>Bacteria</taxon>
        <taxon>Bacillati</taxon>
        <taxon>Bacillota</taxon>
        <taxon>Bacilli</taxon>
        <taxon>Lactobacillales</taxon>
        <taxon>Lactobacillaceae</taxon>
        <taxon>Lacticaseibacillus</taxon>
    </lineage>
</organism>
<evidence type="ECO:0000256" key="9">
    <source>
        <dbReference type="ARBA" id="ARBA00022842"/>
    </source>
</evidence>
<keyword evidence="11" id="KW-0786">Thiamine pyrophosphate</keyword>
<keyword evidence="9" id="KW-0460">Magnesium</keyword>
<keyword evidence="12" id="KW-0414">Isoprene biosynthesis</keyword>
<dbReference type="SUPFAM" id="SSF52922">
    <property type="entry name" value="TK C-terminal domain-like"/>
    <property type="match status" value="1"/>
</dbReference>
<dbReference type="InterPro" id="IPR005475">
    <property type="entry name" value="Transketolase-like_Pyr-bd"/>
</dbReference>
<dbReference type="Gene3D" id="3.40.50.970">
    <property type="match status" value="2"/>
</dbReference>
<comment type="pathway">
    <text evidence="3">Metabolic intermediate biosynthesis; 1-deoxy-D-xylulose 5-phosphate biosynthesis; 1-deoxy-D-xylulose 5-phosphate from D-glyceraldehyde 3-phosphate and pyruvate: step 1/1.</text>
</comment>
<evidence type="ECO:0000256" key="3">
    <source>
        <dbReference type="ARBA" id="ARBA00004980"/>
    </source>
</evidence>
<evidence type="ECO:0000256" key="4">
    <source>
        <dbReference type="ARBA" id="ARBA00011081"/>
    </source>
</evidence>
<evidence type="ECO:0000313" key="15">
    <source>
        <dbReference type="Proteomes" id="UP001597252"/>
    </source>
</evidence>
<keyword evidence="8" id="KW-0479">Metal-binding</keyword>
<name>A0ABW4E8C7_9LACO</name>
<dbReference type="Pfam" id="PF13292">
    <property type="entry name" value="DXP_synthase_N"/>
    <property type="match status" value="1"/>
</dbReference>
<evidence type="ECO:0000256" key="10">
    <source>
        <dbReference type="ARBA" id="ARBA00022977"/>
    </source>
</evidence>
<comment type="subunit">
    <text evidence="5">Homodimer.</text>
</comment>
<reference evidence="15" key="1">
    <citation type="journal article" date="2019" name="Int. J. Syst. Evol. Microbiol.">
        <title>The Global Catalogue of Microorganisms (GCM) 10K type strain sequencing project: providing services to taxonomists for standard genome sequencing and annotation.</title>
        <authorList>
            <consortium name="The Broad Institute Genomics Platform"/>
            <consortium name="The Broad Institute Genome Sequencing Center for Infectious Disease"/>
            <person name="Wu L."/>
            <person name="Ma J."/>
        </authorList>
    </citation>
    <scope>NUCLEOTIDE SEQUENCE [LARGE SCALE GENOMIC DNA]</scope>
    <source>
        <strain evidence="15">CCM 8903</strain>
    </source>
</reference>
<comment type="similarity">
    <text evidence="4">Belongs to the transketolase family. DXPS subfamily.</text>
</comment>
<comment type="cofactor">
    <cofactor evidence="1">
        <name>Mg(2+)</name>
        <dbReference type="ChEBI" id="CHEBI:18420"/>
    </cofactor>
</comment>
<dbReference type="Gene3D" id="3.40.50.920">
    <property type="match status" value="1"/>
</dbReference>
<dbReference type="EC" id="2.2.1.7" evidence="6"/>
<dbReference type="Proteomes" id="UP001597252">
    <property type="component" value="Unassembled WGS sequence"/>
</dbReference>
<dbReference type="PANTHER" id="PTHR43322">
    <property type="entry name" value="1-D-DEOXYXYLULOSE 5-PHOSPHATE SYNTHASE-RELATED"/>
    <property type="match status" value="1"/>
</dbReference>
<evidence type="ECO:0000256" key="11">
    <source>
        <dbReference type="ARBA" id="ARBA00023052"/>
    </source>
</evidence>
<evidence type="ECO:0000256" key="2">
    <source>
        <dbReference type="ARBA" id="ARBA00001964"/>
    </source>
</evidence>
<dbReference type="GO" id="GO:0008661">
    <property type="term" value="F:1-deoxy-D-xylulose-5-phosphate synthase activity"/>
    <property type="evidence" value="ECO:0007669"/>
    <property type="project" value="UniProtKB-EC"/>
</dbReference>
<dbReference type="SUPFAM" id="SSF52518">
    <property type="entry name" value="Thiamin diphosphate-binding fold (THDP-binding)"/>
    <property type="match status" value="1"/>
</dbReference>
<accession>A0ABW4E8C7</accession>
<dbReference type="InterPro" id="IPR005477">
    <property type="entry name" value="Dxylulose-5-P_synthase"/>
</dbReference>
<dbReference type="InterPro" id="IPR029061">
    <property type="entry name" value="THDP-binding"/>
</dbReference>
<evidence type="ECO:0000256" key="12">
    <source>
        <dbReference type="ARBA" id="ARBA00023229"/>
    </source>
</evidence>
<gene>
    <name evidence="14" type="ORF">ACFQ5J_07665</name>
</gene>
<comment type="cofactor">
    <cofactor evidence="2">
        <name>thiamine diphosphate</name>
        <dbReference type="ChEBI" id="CHEBI:58937"/>
    </cofactor>
</comment>
<dbReference type="NCBIfam" id="NF008968">
    <property type="entry name" value="PRK12315.1"/>
    <property type="match status" value="1"/>
</dbReference>
<keyword evidence="10" id="KW-0784">Thiamine biosynthesis</keyword>
<evidence type="ECO:0000256" key="1">
    <source>
        <dbReference type="ARBA" id="ARBA00001946"/>
    </source>
</evidence>
<protein>
    <recommendedName>
        <fullName evidence="6">1-deoxy-D-xylulose-5-phosphate synthase</fullName>
        <ecNumber evidence="6">2.2.1.7</ecNumber>
    </recommendedName>
</protein>
<evidence type="ECO:0000256" key="7">
    <source>
        <dbReference type="ARBA" id="ARBA00022679"/>
    </source>
</evidence>
<feature type="domain" description="Transketolase-like pyrimidine-binding" evidence="13">
    <location>
        <begin position="279"/>
        <end position="443"/>
    </location>
</feature>
<dbReference type="InterPro" id="IPR009014">
    <property type="entry name" value="Transketo_C/PFOR_II"/>
</dbReference>
<comment type="caution">
    <text evidence="14">The sequence shown here is derived from an EMBL/GenBank/DDBJ whole genome shotgun (WGS) entry which is preliminary data.</text>
</comment>
<dbReference type="RefSeq" id="WP_125753187.1">
    <property type="nucleotide sequence ID" value="NZ_JBHTON010000020.1"/>
</dbReference>
<evidence type="ECO:0000313" key="14">
    <source>
        <dbReference type="EMBL" id="MFD1485104.1"/>
    </source>
</evidence>
<dbReference type="CDD" id="cd02007">
    <property type="entry name" value="TPP_DXS"/>
    <property type="match status" value="1"/>
</dbReference>
<evidence type="ECO:0000256" key="5">
    <source>
        <dbReference type="ARBA" id="ARBA00011738"/>
    </source>
</evidence>
<dbReference type="Pfam" id="PF02779">
    <property type="entry name" value="Transket_pyr"/>
    <property type="match status" value="1"/>
</dbReference>
<keyword evidence="15" id="KW-1185">Reference proteome</keyword>
<dbReference type="PANTHER" id="PTHR43322:SF1">
    <property type="entry name" value="1-DEOXY-D-XYLULOSE-5-PHOSPHATE SYNTHASE"/>
    <property type="match status" value="1"/>
</dbReference>
<dbReference type="SMART" id="SM00861">
    <property type="entry name" value="Transket_pyr"/>
    <property type="match status" value="1"/>
</dbReference>
<dbReference type="Pfam" id="PF02780">
    <property type="entry name" value="Transketolase_C"/>
    <property type="match status" value="1"/>
</dbReference>
<dbReference type="NCBIfam" id="NF003933">
    <property type="entry name" value="PRK05444.2-2"/>
    <property type="match status" value="1"/>
</dbReference>
<dbReference type="InterPro" id="IPR049557">
    <property type="entry name" value="Transketolase_CS"/>
</dbReference>
<evidence type="ECO:0000256" key="8">
    <source>
        <dbReference type="ARBA" id="ARBA00022723"/>
    </source>
</evidence>
<evidence type="ECO:0000256" key="6">
    <source>
        <dbReference type="ARBA" id="ARBA00013150"/>
    </source>
</evidence>
<dbReference type="CDD" id="cd07033">
    <property type="entry name" value="TPP_PYR_DXS_TK_like"/>
    <property type="match status" value="1"/>
</dbReference>
<dbReference type="PROSITE" id="PS00801">
    <property type="entry name" value="TRANSKETOLASE_1"/>
    <property type="match status" value="1"/>
</dbReference>